<feature type="domain" description="Carrier" evidence="10">
    <location>
        <begin position="2381"/>
        <end position="2456"/>
    </location>
</feature>
<sequence length="2469" mass="264822">MNGGAVKSDAGGNTIREAVRAMLAERIDADPDEIEWDDELTMLGVDSISLMAVLEWHLARTGIRIPFTDAVSTRTIGSLGDLLESSAEDRQGPQVTKPVELPDVDPGRPFGLSVMSQAYWAGQHLDEGATPIVAHFYHEFDGGPVDVERMERACRLLYERNPMLRAVVTAEGTQYVRDLGQWRLPVEDLRELDAAAVEERLLEIREERAQSNMRPERGEVFEIGLALLPGARSRTFVKLYMGVADAMSFKMALEQLAANYRDPEAPWHEPGISYAQYVTVTAEPDASHEADRAWWASRLDSVNPAPEFPPGRQDGHVHSRRLAHQFTPEQWRDLQEVAASLGVTPTVLVLTVFGETLGAWSTTKDFVVNMPVFRRADLHPDVPRLVGDFTGSLLVNLSTGGAAGLSEKVRDNSERVAEALAHSRYSGVEVLRDLNRGTPERRTAPVVFTSALGIGELFSADFIEIFGPPSWVVSQGPTVLVDCQISVLGGRLCVNWDVREGVVDDTVVDAMFTSFVESLGAVAEGGASAGPVRVPETQLKVRAARREAWLATARKLGSLPAQGRGAELGCLHTGFFATASTDPDRVAVIDATGEHTFGEIASAAAGLAGWLRTKGIGPGERVVVCCHRGVEQVIACVGVLAAGGCYVPVDVNHPEARRGVVVNVCGARWVICRNGSAGDGGWCGPERLVDLADVPVEQDWKPESIADDPDCDAYVIFTSGSTGEPKGVVMTHRGAMTTIDDVAARWGTGAGDRGLMVSSLGFDLSVFDLFGVMGRGGSLVIPPPATYADPGVWVELVIRHGVNLWNSAPAQASMLLDTCGPGELAGLRFVLVSGDWVPVDLGVRLWEHNPRMTVVAGGGATEAGIWSNCHVLAPGDEDGASIPYGIALSGQDMDVVDTHLNPCPDLVAGDIVIAGDALARGYENDPELTARKFITDPRGRRIYLTGDRGRWLPNGEIEFLGRLDTQVKIHGHRIELTDVEHAIASHPEVAKAVVVASEGMDRAMYGAVVPVPGADPGIDELVAWQADRIPWPCSFLSLLDEFPLTRNGKVDRKALLSLLLTAHQTDDETPGTRTGDLDPVARQVADFWQEQLGVPVRGGNDDFFLLGGDSLIASRVISRMRRAGWQASLATVFTNPRLADFAAGCTPPTEPVATGPVLTHDDENALEPFDLTEVQRAYLVGRDPGLVLGGVDCIFYREYRVESVDENRLGAAVDAVVARHPMLRAIVEDERQRVLPQVSSYRVIRAGGQAAERMRAELAARRFEPSSWPPFDIRVLDLDGATRVCVATNSLILDAASVLNLQREIDKVHAGEQLPHPPEIDFRDYVTGHLSDAAGRAAELSAARRHWAGRVEELPASPALPLAREPEEIGVPVFEREFIEIDASTWSAITRACRNHQVTPSALVLASFCETLRIFSGQDGVSVTVTVFDRPAVHPDIEQVMGDFTSLLVSGYRVAETEPWATRVRRVSENLAEDLEHVGLGMAAISRLARDAGGETGFPVVFTSALGVEQSFGGDGGLFRECTGGMSATGQVWLDHQVSDDGHGGVRINWDHVKGLFPPGFIASAITHQRRLLDFAATGDWNQTPVPGVTETERAARASHLRPRVGTPRTLHAPFVELATAQPDAIAMIGADGSEWTRGRLLDGALRVASWLRTRNMEPREQVMVSLSDPAQRVVAILGVLLAGGSYVPVGVDHPEGRIASIRNQTGLRLVLDDAWASTWNPGDNPPQTGVDDGPAVPTDIAYTIFTSGSTGEPKGVMLSHAQAAATIDAVIDRWSPEGGWRGIGVSAIDFDLSVFDLFGTLGSGGLLVLVDDEHRRDAQHWAAMIAEHQLNYWNTVPTLLEMLLVSATPGELDSLRSVIVSGDRVPLNLDQRLRDAAPRATLVAMGGATEAAIWSNWFEPASASEWRDQVPGWAGVPYGYPLAGQAFDVLTPAGVSCPDWVVGELTISGCGVAEGYIGEDQGGFFTTDDGRRNYRTGDLGRFRPGGLLEILGRSDDQIKVRGHRITTGEVEVNAEALTGVDRAAAGVVQGSDGAVLALAATLHHAPIQPGPLPVPGEVTAPGHGPSQEQRLKRIAGILTEVIAGVRDPAATQVVELWRAWLARNPVAAAPSGPDVAVVDLLTGILNRHRPVADLVENPATDVARQIFDQPDSAAAVAWLLERARTVPATRVGWWTSTAVAARLAEALGAELTGDALIPTGEVPCWVGGGFDLVLAPLSMHTFPDPARALRRARAALAPGGLLIAVEIESLAPEAMLSAVILSDGFGHDPARLSDPARGNCHTVAEWADLAALVGLELVEHVMVSDTPVRGFVLHRPEGVADLDADRIRYQLSERLPGPLVPRVCEIIDNLPTTRNGKVDRGTAMAALPTGRNEPDTVGQPPLPGLEELVASCWRDLLGATKICREDSLFDHGGDSLSAARLVGELELRVGVRLSLRKILETPSVAGIAAALTAAGCPEGVDDVEEGEL</sequence>
<evidence type="ECO:0000256" key="2">
    <source>
        <dbReference type="ARBA" id="ARBA00005102"/>
    </source>
</evidence>
<dbReference type="GO" id="GO:0043041">
    <property type="term" value="P:amino acid activation for nonribosomal peptide biosynthetic process"/>
    <property type="evidence" value="ECO:0007669"/>
    <property type="project" value="TreeGrafter"/>
</dbReference>
<reference evidence="11" key="1">
    <citation type="submission" date="2021-03" db="EMBL/GenBank/DDBJ databases">
        <title>Human Oral Microbial Genomes.</title>
        <authorList>
            <person name="Johnston C.D."/>
            <person name="Chen T."/>
            <person name="Dewhirst F.E."/>
        </authorList>
    </citation>
    <scope>NUCLEOTIDE SEQUENCE</scope>
    <source>
        <strain evidence="11">F0714</strain>
    </source>
</reference>
<name>A0AB37HYJ3_9ACTN</name>
<dbReference type="GO" id="GO:0016874">
    <property type="term" value="F:ligase activity"/>
    <property type="evidence" value="ECO:0007669"/>
    <property type="project" value="UniProtKB-KW"/>
</dbReference>
<protein>
    <recommendedName>
        <fullName evidence="4">Phenyloxazoline synthase MbtB</fullName>
    </recommendedName>
    <alternativeName>
        <fullName evidence="8">Mycobactin synthetase protein B</fullName>
    </alternativeName>
</protein>
<dbReference type="PROSITE" id="PS00455">
    <property type="entry name" value="AMP_BINDING"/>
    <property type="match status" value="1"/>
</dbReference>
<dbReference type="InterPro" id="IPR020845">
    <property type="entry name" value="AMP-binding_CS"/>
</dbReference>
<dbReference type="Pfam" id="PF13193">
    <property type="entry name" value="AMP-binding_C"/>
    <property type="match status" value="1"/>
</dbReference>
<dbReference type="SUPFAM" id="SSF47336">
    <property type="entry name" value="ACP-like"/>
    <property type="match status" value="3"/>
</dbReference>
<dbReference type="InterPro" id="IPR036736">
    <property type="entry name" value="ACP-like_sf"/>
</dbReference>
<dbReference type="GO" id="GO:0005737">
    <property type="term" value="C:cytoplasm"/>
    <property type="evidence" value="ECO:0007669"/>
    <property type="project" value="TreeGrafter"/>
</dbReference>
<evidence type="ECO:0000256" key="5">
    <source>
        <dbReference type="ARBA" id="ARBA00022450"/>
    </source>
</evidence>
<feature type="domain" description="Carrier" evidence="10">
    <location>
        <begin position="13"/>
        <end position="87"/>
    </location>
</feature>
<keyword evidence="7" id="KW-0436">Ligase</keyword>
<dbReference type="InterPro" id="IPR029063">
    <property type="entry name" value="SAM-dependent_MTases_sf"/>
</dbReference>
<dbReference type="InterPro" id="IPR001242">
    <property type="entry name" value="Condensation_dom"/>
</dbReference>
<dbReference type="Pfam" id="PF00501">
    <property type="entry name" value="AMP-binding"/>
    <property type="match status" value="2"/>
</dbReference>
<dbReference type="RefSeq" id="WP_014847740.1">
    <property type="nucleotide sequence ID" value="NZ_CP040007.1"/>
</dbReference>
<keyword evidence="5" id="KW-0596">Phosphopantetheine</keyword>
<evidence type="ECO:0000256" key="8">
    <source>
        <dbReference type="ARBA" id="ARBA00033440"/>
    </source>
</evidence>
<dbReference type="Gene3D" id="3.30.300.30">
    <property type="match status" value="3"/>
</dbReference>
<accession>A0AB37HYJ3</accession>
<evidence type="ECO:0000256" key="4">
    <source>
        <dbReference type="ARBA" id="ARBA00016743"/>
    </source>
</evidence>
<dbReference type="InterPro" id="IPR025110">
    <property type="entry name" value="AMP-bd_C"/>
</dbReference>
<dbReference type="Gene3D" id="3.30.559.10">
    <property type="entry name" value="Chloramphenicol acetyltransferase-like domain"/>
    <property type="match status" value="2"/>
</dbReference>
<feature type="domain" description="Carrier" evidence="10">
    <location>
        <begin position="1075"/>
        <end position="1149"/>
    </location>
</feature>
<dbReference type="InterPro" id="IPR000873">
    <property type="entry name" value="AMP-dep_synth/lig_dom"/>
</dbReference>
<evidence type="ECO:0000256" key="1">
    <source>
        <dbReference type="ARBA" id="ARBA00001957"/>
    </source>
</evidence>
<dbReference type="InterPro" id="IPR023213">
    <property type="entry name" value="CAT-like_dom_sf"/>
</dbReference>
<dbReference type="InterPro" id="IPR020806">
    <property type="entry name" value="PKS_PP-bd"/>
</dbReference>
<comment type="similarity">
    <text evidence="3">Belongs to the ATP-dependent AMP-binding enzyme family. MbtB subfamily.</text>
</comment>
<dbReference type="GO" id="GO:0031177">
    <property type="term" value="F:phosphopantetheine binding"/>
    <property type="evidence" value="ECO:0007669"/>
    <property type="project" value="InterPro"/>
</dbReference>
<dbReference type="Gene3D" id="3.30.559.30">
    <property type="entry name" value="Nonribosomal peptide synthetase, condensation domain"/>
    <property type="match status" value="2"/>
</dbReference>
<evidence type="ECO:0000256" key="3">
    <source>
        <dbReference type="ARBA" id="ARBA00007380"/>
    </source>
</evidence>
<evidence type="ECO:0000259" key="10">
    <source>
        <dbReference type="PROSITE" id="PS50075"/>
    </source>
</evidence>
<feature type="region of interest" description="Disordered" evidence="9">
    <location>
        <begin position="84"/>
        <end position="103"/>
    </location>
</feature>
<dbReference type="PROSITE" id="PS50075">
    <property type="entry name" value="CARRIER"/>
    <property type="match status" value="3"/>
</dbReference>
<dbReference type="SUPFAM" id="SSF52777">
    <property type="entry name" value="CoA-dependent acyltransferases"/>
    <property type="match status" value="4"/>
</dbReference>
<dbReference type="PANTHER" id="PTHR45527">
    <property type="entry name" value="NONRIBOSOMAL PEPTIDE SYNTHETASE"/>
    <property type="match status" value="1"/>
</dbReference>
<dbReference type="Gene3D" id="3.40.50.12780">
    <property type="entry name" value="N-terminal domain of ligase-like"/>
    <property type="match status" value="2"/>
</dbReference>
<dbReference type="InterPro" id="IPR010071">
    <property type="entry name" value="AA_adenyl_dom"/>
</dbReference>
<dbReference type="SMART" id="SM00823">
    <property type="entry name" value="PKS_PP"/>
    <property type="match status" value="2"/>
</dbReference>
<dbReference type="Pfam" id="PF00668">
    <property type="entry name" value="Condensation"/>
    <property type="match status" value="2"/>
</dbReference>
<dbReference type="InterPro" id="IPR057737">
    <property type="entry name" value="Condensation_MtbB-like"/>
</dbReference>
<dbReference type="EMBL" id="CP072385">
    <property type="protein sequence ID" value="QUC11487.1"/>
    <property type="molecule type" value="Genomic_DNA"/>
</dbReference>
<evidence type="ECO:0000256" key="6">
    <source>
        <dbReference type="ARBA" id="ARBA00022553"/>
    </source>
</evidence>
<evidence type="ECO:0000313" key="12">
    <source>
        <dbReference type="Proteomes" id="UP000677180"/>
    </source>
</evidence>
<dbReference type="SUPFAM" id="SSF53335">
    <property type="entry name" value="S-adenosyl-L-methionine-dependent methyltransferases"/>
    <property type="match status" value="1"/>
</dbReference>
<dbReference type="Proteomes" id="UP000677180">
    <property type="component" value="Chromosome"/>
</dbReference>
<dbReference type="InterPro" id="IPR042099">
    <property type="entry name" value="ANL_N_sf"/>
</dbReference>
<dbReference type="InterPro" id="IPR045851">
    <property type="entry name" value="AMP-bd_C_sf"/>
</dbReference>
<proteinExistence type="inferred from homology"/>
<dbReference type="NCBIfam" id="TIGR01733">
    <property type="entry name" value="AA-adenyl-dom"/>
    <property type="match status" value="1"/>
</dbReference>
<evidence type="ECO:0000256" key="9">
    <source>
        <dbReference type="SAM" id="MobiDB-lite"/>
    </source>
</evidence>
<evidence type="ECO:0000313" key="11">
    <source>
        <dbReference type="EMBL" id="QUC11487.1"/>
    </source>
</evidence>
<keyword evidence="6" id="KW-0597">Phosphoprotein</keyword>
<comment type="pathway">
    <text evidence="2">Siderophore biosynthesis; mycobactin biosynthesis.</text>
</comment>
<dbReference type="CDD" id="cd19535">
    <property type="entry name" value="Cyc_NRPS"/>
    <property type="match status" value="2"/>
</dbReference>
<dbReference type="GO" id="GO:0044550">
    <property type="term" value="P:secondary metabolite biosynthetic process"/>
    <property type="evidence" value="ECO:0007669"/>
    <property type="project" value="TreeGrafter"/>
</dbReference>
<dbReference type="PANTHER" id="PTHR45527:SF10">
    <property type="entry name" value="PYOCHELIN SYNTHASE PCHF"/>
    <property type="match status" value="1"/>
</dbReference>
<dbReference type="InterPro" id="IPR009081">
    <property type="entry name" value="PP-bd_ACP"/>
</dbReference>
<dbReference type="Pfam" id="PF00550">
    <property type="entry name" value="PP-binding"/>
    <property type="match status" value="3"/>
</dbReference>
<evidence type="ECO:0000256" key="7">
    <source>
        <dbReference type="ARBA" id="ARBA00022598"/>
    </source>
</evidence>
<dbReference type="Gene3D" id="1.10.1200.10">
    <property type="entry name" value="ACP-like"/>
    <property type="match status" value="3"/>
</dbReference>
<dbReference type="Gene3D" id="3.40.50.150">
    <property type="entry name" value="Vaccinia Virus protein VP39"/>
    <property type="match status" value="1"/>
</dbReference>
<comment type="cofactor">
    <cofactor evidence="1">
        <name>pantetheine 4'-phosphate</name>
        <dbReference type="ChEBI" id="CHEBI:47942"/>
    </cofactor>
</comment>
<dbReference type="GO" id="GO:0000036">
    <property type="term" value="F:acyl carrier activity"/>
    <property type="evidence" value="ECO:0007669"/>
    <property type="project" value="TreeGrafter"/>
</dbReference>
<gene>
    <name evidence="11" type="ORF">J5A53_01925</name>
</gene>
<organism evidence="11 12">
    <name type="scientific">Arachnia propionica</name>
    <dbReference type="NCBI Taxonomy" id="1750"/>
    <lineage>
        <taxon>Bacteria</taxon>
        <taxon>Bacillati</taxon>
        <taxon>Actinomycetota</taxon>
        <taxon>Actinomycetes</taxon>
        <taxon>Propionibacteriales</taxon>
        <taxon>Propionibacteriaceae</taxon>
        <taxon>Arachnia</taxon>
    </lineage>
</organism>
<dbReference type="SUPFAM" id="SSF56801">
    <property type="entry name" value="Acetyl-CoA synthetase-like"/>
    <property type="match status" value="2"/>
</dbReference>